<sequence>MTAAETATEDPELKALVDQGAPKSKSKVVPQPGAAGVCEEYHRAQPHLGLKRFYVRALNAECHVGKYLLAPDPATAEKLYTAAVAEHLAAVGYAKNPKTGGWQKDDADRGAAGLVLRTEPLTD</sequence>
<keyword evidence="3" id="KW-1185">Reference proteome</keyword>
<dbReference type="AlphaFoldDB" id="A0A6M5Z0F2"/>
<feature type="region of interest" description="Disordered" evidence="1">
    <location>
        <begin position="1"/>
        <end position="31"/>
    </location>
</feature>
<evidence type="ECO:0000313" key="2">
    <source>
        <dbReference type="EMBL" id="QJW98682.1"/>
    </source>
</evidence>
<gene>
    <name evidence="2" type="ORF">FTUN_6277</name>
</gene>
<dbReference type="RefSeq" id="WP_171473798.1">
    <property type="nucleotide sequence ID" value="NZ_CP053452.2"/>
</dbReference>
<dbReference type="EMBL" id="CP053452">
    <property type="protein sequence ID" value="QJW98682.1"/>
    <property type="molecule type" value="Genomic_DNA"/>
</dbReference>
<dbReference type="KEGG" id="ftj:FTUN_6277"/>
<name>A0A6M5Z0F2_9BACT</name>
<protein>
    <submittedName>
        <fullName evidence="2">Uncharacterized protein</fullName>
    </submittedName>
</protein>
<proteinExistence type="predicted"/>
<evidence type="ECO:0000313" key="3">
    <source>
        <dbReference type="Proteomes" id="UP000503447"/>
    </source>
</evidence>
<organism evidence="2 3">
    <name type="scientific">Frigoriglobus tundricola</name>
    <dbReference type="NCBI Taxonomy" id="2774151"/>
    <lineage>
        <taxon>Bacteria</taxon>
        <taxon>Pseudomonadati</taxon>
        <taxon>Planctomycetota</taxon>
        <taxon>Planctomycetia</taxon>
        <taxon>Gemmatales</taxon>
        <taxon>Gemmataceae</taxon>
        <taxon>Frigoriglobus</taxon>
    </lineage>
</organism>
<reference evidence="3" key="1">
    <citation type="submission" date="2020-05" db="EMBL/GenBank/DDBJ databases">
        <title>Frigoriglobus tundricola gen. nov., sp. nov., a psychrotolerant cellulolytic planctomycete of the family Gemmataceae with two divergent copies of 16S rRNA gene.</title>
        <authorList>
            <person name="Kulichevskaya I.S."/>
            <person name="Ivanova A.A."/>
            <person name="Naumoff D.G."/>
            <person name="Beletsky A.V."/>
            <person name="Rijpstra W.I.C."/>
            <person name="Sinninghe Damste J.S."/>
            <person name="Mardanov A.V."/>
            <person name="Ravin N.V."/>
            <person name="Dedysh S.N."/>
        </authorList>
    </citation>
    <scope>NUCLEOTIDE SEQUENCE [LARGE SCALE GENOMIC DNA]</scope>
    <source>
        <strain evidence="3">PL17</strain>
    </source>
</reference>
<dbReference type="Proteomes" id="UP000503447">
    <property type="component" value="Chromosome"/>
</dbReference>
<accession>A0A6M5Z0F2</accession>
<evidence type="ECO:0000256" key="1">
    <source>
        <dbReference type="SAM" id="MobiDB-lite"/>
    </source>
</evidence>